<feature type="domain" description="DUF2520" evidence="2">
    <location>
        <begin position="133"/>
        <end position="256"/>
    </location>
</feature>
<proteinExistence type="predicted"/>
<dbReference type="InterPro" id="IPR036291">
    <property type="entry name" value="NAD(P)-bd_dom_sf"/>
</dbReference>
<comment type="caution">
    <text evidence="3">The sequence shown here is derived from an EMBL/GenBank/DDBJ whole genome shotgun (WGS) entry which is preliminary data.</text>
</comment>
<dbReference type="Gene3D" id="1.10.1040.20">
    <property type="entry name" value="ProC-like, C-terminal domain"/>
    <property type="match status" value="1"/>
</dbReference>
<dbReference type="EMBL" id="SLXA01000002">
    <property type="protein sequence ID" value="TCO85859.1"/>
    <property type="molecule type" value="Genomic_DNA"/>
</dbReference>
<accession>A0A4R2LEG6</accession>
<gene>
    <name evidence="3" type="ORF">EV212_102174</name>
</gene>
<dbReference type="PANTHER" id="PTHR40459">
    <property type="entry name" value="CONSERVED HYPOTHETICAL ALANINE AND LEUCINE RICH PROTEIN"/>
    <property type="match status" value="1"/>
</dbReference>
<dbReference type="AlphaFoldDB" id="A0A4R2LEG6"/>
<evidence type="ECO:0000313" key="3">
    <source>
        <dbReference type="EMBL" id="TCO85859.1"/>
    </source>
</evidence>
<evidence type="ECO:0000259" key="1">
    <source>
        <dbReference type="Pfam" id="PF10727"/>
    </source>
</evidence>
<reference evidence="3 4" key="1">
    <citation type="submission" date="2019-03" db="EMBL/GenBank/DDBJ databases">
        <title>Genomic Encyclopedia of Type Strains, Phase IV (KMG-IV): sequencing the most valuable type-strain genomes for metagenomic binning, comparative biology and taxonomic classification.</title>
        <authorList>
            <person name="Goeker M."/>
        </authorList>
    </citation>
    <scope>NUCLEOTIDE SEQUENCE [LARGE SCALE GENOMIC DNA]</scope>
    <source>
        <strain evidence="3 4">DSM 28559</strain>
    </source>
</reference>
<dbReference type="Pfam" id="PF10728">
    <property type="entry name" value="DUF2520"/>
    <property type="match status" value="1"/>
</dbReference>
<dbReference type="SUPFAM" id="SSF48179">
    <property type="entry name" value="6-phosphogluconate dehydrogenase C-terminal domain-like"/>
    <property type="match status" value="1"/>
</dbReference>
<dbReference type="RefSeq" id="WP_132088767.1">
    <property type="nucleotide sequence ID" value="NZ_JANKAQ010000001.1"/>
</dbReference>
<dbReference type="PANTHER" id="PTHR40459:SF1">
    <property type="entry name" value="CONSERVED HYPOTHETICAL ALANINE AND LEUCINE RICH PROTEIN"/>
    <property type="match status" value="1"/>
</dbReference>
<dbReference type="SUPFAM" id="SSF51735">
    <property type="entry name" value="NAD(P)-binding Rossmann-fold domains"/>
    <property type="match status" value="1"/>
</dbReference>
<evidence type="ECO:0000259" key="2">
    <source>
        <dbReference type="Pfam" id="PF10728"/>
    </source>
</evidence>
<dbReference type="OrthoDB" id="9810755at2"/>
<dbReference type="InterPro" id="IPR008927">
    <property type="entry name" value="6-PGluconate_DH-like_C_sf"/>
</dbReference>
<dbReference type="InterPro" id="IPR019665">
    <property type="entry name" value="OxRdtase/DH_put_Rossmann_dom"/>
</dbReference>
<dbReference type="Proteomes" id="UP000295711">
    <property type="component" value="Unassembled WGS sequence"/>
</dbReference>
<dbReference type="InterPro" id="IPR018931">
    <property type="entry name" value="DUF2520"/>
</dbReference>
<name>A0A4R2LEG6_9FIRM</name>
<keyword evidence="4" id="KW-1185">Reference proteome</keyword>
<dbReference type="Gene3D" id="3.40.50.720">
    <property type="entry name" value="NAD(P)-binding Rossmann-like Domain"/>
    <property type="match status" value="1"/>
</dbReference>
<dbReference type="Pfam" id="PF10727">
    <property type="entry name" value="Rossmann-like"/>
    <property type="match status" value="1"/>
</dbReference>
<organism evidence="3 4">
    <name type="scientific">Frisingicoccus caecimuris</name>
    <dbReference type="NCBI Taxonomy" id="1796636"/>
    <lineage>
        <taxon>Bacteria</taxon>
        <taxon>Bacillati</taxon>
        <taxon>Bacillota</taxon>
        <taxon>Clostridia</taxon>
        <taxon>Lachnospirales</taxon>
        <taxon>Lachnospiraceae</taxon>
        <taxon>Frisingicoccus</taxon>
    </lineage>
</organism>
<sequence length="285" mass="31789">MRIGFVGAGKVGFTLGKYMSERNVCVSGYYSRSEESARQASVFTHTKYYETLEDLIGSSDALFLTVPDGAIEDVWNSIKRYSLTGKFICHCSGVMTSAVFSEINQMGAFGYSIHPLFAIHSRSQSYQEISQAYFTIEGPEAHIGFWKDFFENLGNPVRIIQAEQKALYHGAAVFASNLVTGLFETGVNLLMDCGFDRESGEAALKPLFLHNCQSVARVGTAAALTGPVERADEKTIRKHLNVLPPEEKEIYIRLSEVLTDIAKRKHPERDYSSLSQIFERNGEVR</sequence>
<dbReference type="InterPro" id="IPR037108">
    <property type="entry name" value="TM1727-like_C_sf"/>
</dbReference>
<feature type="domain" description="Putative oxidoreductase/dehydrogenase Rossmann-like" evidence="1">
    <location>
        <begin position="2"/>
        <end position="115"/>
    </location>
</feature>
<protein>
    <submittedName>
        <fullName evidence="3">Putative short-subunit dehydrogenase-like oxidoreductase (DUF2520 family)</fullName>
    </submittedName>
</protein>
<evidence type="ECO:0000313" key="4">
    <source>
        <dbReference type="Proteomes" id="UP000295711"/>
    </source>
</evidence>